<keyword evidence="6" id="KW-0732">Signal</keyword>
<dbReference type="AlphaFoldDB" id="A0A067Z6Z1"/>
<dbReference type="SUPFAM" id="SSF56935">
    <property type="entry name" value="Porins"/>
    <property type="match status" value="1"/>
</dbReference>
<dbReference type="InterPro" id="IPR036942">
    <property type="entry name" value="Beta-barrel_TonB_sf"/>
</dbReference>
<dbReference type="GO" id="GO:0015344">
    <property type="term" value="F:siderophore uptake transmembrane transporter activity"/>
    <property type="evidence" value="ECO:0007669"/>
    <property type="project" value="TreeGrafter"/>
</dbReference>
<feature type="compositionally biased region" description="Polar residues" evidence="14">
    <location>
        <begin position="546"/>
        <end position="566"/>
    </location>
</feature>
<dbReference type="InterPro" id="IPR012910">
    <property type="entry name" value="Plug_dom"/>
</dbReference>
<feature type="compositionally biased region" description="Polar residues" evidence="14">
    <location>
        <begin position="23"/>
        <end position="34"/>
    </location>
</feature>
<gene>
    <name evidence="17" type="ORF">GLS_c15910</name>
</gene>
<feature type="region of interest" description="Disordered" evidence="14">
    <location>
        <begin position="546"/>
        <end position="568"/>
    </location>
</feature>
<keyword evidence="5 12" id="KW-0812">Transmembrane</keyword>
<organism evidence="17 18">
    <name type="scientific">Gluconobacter oxydans DSM 3504</name>
    <dbReference type="NCBI Taxonomy" id="1288313"/>
    <lineage>
        <taxon>Bacteria</taxon>
        <taxon>Pseudomonadati</taxon>
        <taxon>Pseudomonadota</taxon>
        <taxon>Alphaproteobacteria</taxon>
        <taxon>Acetobacterales</taxon>
        <taxon>Acetobacteraceae</taxon>
        <taxon>Gluconobacter</taxon>
    </lineage>
</organism>
<comment type="similarity">
    <text evidence="12 13">Belongs to the TonB-dependent receptor family.</text>
</comment>
<accession>A0A067Z6Z1</accession>
<feature type="compositionally biased region" description="Polar residues" evidence="14">
    <location>
        <begin position="1"/>
        <end position="12"/>
    </location>
</feature>
<keyword evidence="9 13" id="KW-0798">TonB box</keyword>
<evidence type="ECO:0000256" key="13">
    <source>
        <dbReference type="RuleBase" id="RU003357"/>
    </source>
</evidence>
<evidence type="ECO:0000256" key="6">
    <source>
        <dbReference type="ARBA" id="ARBA00022729"/>
    </source>
</evidence>
<keyword evidence="17" id="KW-0675">Receptor</keyword>
<keyword evidence="11 12" id="KW-0998">Cell outer membrane</keyword>
<feature type="domain" description="TonB-dependent receptor-like beta-barrel" evidence="15">
    <location>
        <begin position="292"/>
        <end position="746"/>
    </location>
</feature>
<evidence type="ECO:0000256" key="11">
    <source>
        <dbReference type="ARBA" id="ARBA00023237"/>
    </source>
</evidence>
<dbReference type="Gene3D" id="2.170.130.10">
    <property type="entry name" value="TonB-dependent receptor, plug domain"/>
    <property type="match status" value="1"/>
</dbReference>
<keyword evidence="7" id="KW-0408">Iron</keyword>
<evidence type="ECO:0000259" key="16">
    <source>
        <dbReference type="Pfam" id="PF07715"/>
    </source>
</evidence>
<evidence type="ECO:0000256" key="1">
    <source>
        <dbReference type="ARBA" id="ARBA00004571"/>
    </source>
</evidence>
<protein>
    <submittedName>
        <fullName evidence="17">TonB-dependent receptor</fullName>
    </submittedName>
</protein>
<dbReference type="PANTHER" id="PTHR32552">
    <property type="entry name" value="FERRICHROME IRON RECEPTOR-RELATED"/>
    <property type="match status" value="1"/>
</dbReference>
<evidence type="ECO:0000256" key="8">
    <source>
        <dbReference type="ARBA" id="ARBA00023065"/>
    </source>
</evidence>
<dbReference type="PROSITE" id="PS52016">
    <property type="entry name" value="TONB_DEPENDENT_REC_3"/>
    <property type="match status" value="1"/>
</dbReference>
<keyword evidence="8" id="KW-0406">Ion transport</keyword>
<evidence type="ECO:0000259" key="15">
    <source>
        <dbReference type="Pfam" id="PF00593"/>
    </source>
</evidence>
<keyword evidence="4" id="KW-0410">Iron transport</keyword>
<evidence type="ECO:0000256" key="14">
    <source>
        <dbReference type="SAM" id="MobiDB-lite"/>
    </source>
</evidence>
<dbReference type="Pfam" id="PF07715">
    <property type="entry name" value="Plug"/>
    <property type="match status" value="1"/>
</dbReference>
<evidence type="ECO:0000256" key="5">
    <source>
        <dbReference type="ARBA" id="ARBA00022692"/>
    </source>
</evidence>
<feature type="compositionally biased region" description="Basic and acidic residues" evidence="14">
    <location>
        <begin position="38"/>
        <end position="52"/>
    </location>
</feature>
<feature type="region of interest" description="Disordered" evidence="14">
    <location>
        <begin position="65"/>
        <end position="91"/>
    </location>
</feature>
<feature type="domain" description="TonB-dependent receptor plug" evidence="16">
    <location>
        <begin position="82"/>
        <end position="179"/>
    </location>
</feature>
<dbReference type="Pfam" id="PF00593">
    <property type="entry name" value="TonB_dep_Rec_b-barrel"/>
    <property type="match status" value="1"/>
</dbReference>
<reference evidence="17 18" key="1">
    <citation type="journal article" date="2015" name="Appl. Microbiol. Biotechnol.">
        <title>The consequence of an additional NADH dehydrogenase paralog on the growth of Gluconobacter oxydans DSM3504.</title>
        <authorList>
            <person name="Kostner D."/>
            <person name="Luchterhand B."/>
            <person name="Junker A."/>
            <person name="Volland S."/>
            <person name="Daniel R."/>
            <person name="Buchs J."/>
            <person name="Liebl W."/>
            <person name="Ehrenreich A."/>
        </authorList>
    </citation>
    <scope>NUCLEOTIDE SEQUENCE [LARGE SCALE GENOMIC DNA]</scope>
    <source>
        <strain evidence="17">DSM 3504</strain>
    </source>
</reference>
<dbReference type="InterPro" id="IPR037066">
    <property type="entry name" value="Plug_dom_sf"/>
</dbReference>
<name>A0A067Z6Z1_GLUOY</name>
<comment type="subcellular location">
    <subcellularLocation>
        <location evidence="1 12">Cell outer membrane</location>
        <topology evidence="1 12">Multi-pass membrane protein</topology>
    </subcellularLocation>
</comment>
<dbReference type="Proteomes" id="UP000031656">
    <property type="component" value="Chromosome"/>
</dbReference>
<evidence type="ECO:0000256" key="2">
    <source>
        <dbReference type="ARBA" id="ARBA00022448"/>
    </source>
</evidence>
<evidence type="ECO:0000313" key="18">
    <source>
        <dbReference type="Proteomes" id="UP000031656"/>
    </source>
</evidence>
<evidence type="ECO:0000256" key="9">
    <source>
        <dbReference type="ARBA" id="ARBA00023077"/>
    </source>
</evidence>
<evidence type="ECO:0000256" key="7">
    <source>
        <dbReference type="ARBA" id="ARBA00023004"/>
    </source>
</evidence>
<evidence type="ECO:0000256" key="12">
    <source>
        <dbReference type="PROSITE-ProRule" id="PRU01360"/>
    </source>
</evidence>
<dbReference type="KEGG" id="goy:GLS_c15910"/>
<keyword evidence="10 12" id="KW-0472">Membrane</keyword>
<dbReference type="HOGENOM" id="CLU_017621_0_0_5"/>
<evidence type="ECO:0000256" key="4">
    <source>
        <dbReference type="ARBA" id="ARBA00022496"/>
    </source>
</evidence>
<keyword evidence="3 12" id="KW-1134">Transmembrane beta strand</keyword>
<keyword evidence="2 12" id="KW-0813">Transport</keyword>
<dbReference type="InterPro" id="IPR039426">
    <property type="entry name" value="TonB-dep_rcpt-like"/>
</dbReference>
<dbReference type="Gene3D" id="2.40.170.20">
    <property type="entry name" value="TonB-dependent receptor, beta-barrel domain"/>
    <property type="match status" value="1"/>
</dbReference>
<sequence>MNATASFAATNTKHLHRAPVSKLVSQDQRNSSPSGRPKAPDRKPVPRSLEARSEEAMTIHAGIAAANGVTNTTPGGGMMGVQRVPRSQSTVTRDYLAKQSPTANMNELISAMPGVAYQSQDIMGATGDALSMRGMNETEVGYLFEGAPVADAFNYEPFTSTYVDNENIGSITVAQGSPDLTAPLYNTVGGQISAKMIDPSHKMGGYLDLMGGNYSVNKEFVRFDTGDIGHSGIRGFLSFSNTHGHMDRGFGVLQRYHTDAKFIKEWGKSNSFGVVFSYTRLFWNAVRRPTMSQWNEYGRSFNFNEEYTPGDTAYYKFQTKNRNGITIVAPLHLDLGSGLSFNATPYFVLQYSPATGASNLSADGSYYGTEPAGPLNQPYTVNGTVTAMGIGYYNAKNSGLTTSLDWKRGNNTLSFGYWYSYATHWEENSYSTVDLNGNVANMDGKYPIILQNGKVLRGYNLNLLQQTNALFLSDRLDLLKNRLHLEAGIKAAMVSRQATEDMPGADPYKSVRNYFEPLPQLAASFDVTQHDQVYFNATTAFRVPGSSETQVQDFDPSSSTAVSQPGSLKPEYTIGEEIGFRHHGLYNVSASLFNLNLTNHQVTSSGYIAGTTTLIDQTMNVGGETVRGAQVEFGLQPWHHFSPYVSGQYLDARIDNNYQVGSDYLPTKGKTAVQSPHFTASLGLSYDDGRFFGNFQLRYLSSQYATFMNDEKMPGYVVANTTLGYRLAPKLGIFKHPQIQLNVQNIGGNNYLSGIAGVTANARSYKGIYGTTISGSSPNYNVGSNFGIMASISTGL</sequence>
<proteinExistence type="inferred from homology"/>
<dbReference type="PANTHER" id="PTHR32552:SF89">
    <property type="entry name" value="CATECHOLATE SIDEROPHORE RECEPTOR FIU"/>
    <property type="match status" value="1"/>
</dbReference>
<evidence type="ECO:0000313" key="17">
    <source>
        <dbReference type="EMBL" id="AHK71470.1"/>
    </source>
</evidence>
<dbReference type="EMBL" id="CP004373">
    <property type="protein sequence ID" value="AHK71470.1"/>
    <property type="molecule type" value="Genomic_DNA"/>
</dbReference>
<evidence type="ECO:0000256" key="10">
    <source>
        <dbReference type="ARBA" id="ARBA00023136"/>
    </source>
</evidence>
<feature type="region of interest" description="Disordered" evidence="14">
    <location>
        <begin position="1"/>
        <end position="52"/>
    </location>
</feature>
<evidence type="ECO:0000256" key="3">
    <source>
        <dbReference type="ARBA" id="ARBA00022452"/>
    </source>
</evidence>
<dbReference type="InterPro" id="IPR000531">
    <property type="entry name" value="Beta-barrel_TonB"/>
</dbReference>
<dbReference type="GO" id="GO:0009279">
    <property type="term" value="C:cell outer membrane"/>
    <property type="evidence" value="ECO:0007669"/>
    <property type="project" value="UniProtKB-SubCell"/>
</dbReference>